<dbReference type="EMBL" id="LAZR01017876">
    <property type="protein sequence ID" value="KKL98602.1"/>
    <property type="molecule type" value="Genomic_DNA"/>
</dbReference>
<accession>A0A0F9JHW1</accession>
<reference evidence="2" key="1">
    <citation type="journal article" date="2015" name="Nature">
        <title>Complex archaea that bridge the gap between prokaryotes and eukaryotes.</title>
        <authorList>
            <person name="Spang A."/>
            <person name="Saw J.H."/>
            <person name="Jorgensen S.L."/>
            <person name="Zaremba-Niedzwiedzka K."/>
            <person name="Martijn J."/>
            <person name="Lind A.E."/>
            <person name="van Eijk R."/>
            <person name="Schleper C."/>
            <person name="Guy L."/>
            <person name="Ettema T.J."/>
        </authorList>
    </citation>
    <scope>NUCLEOTIDE SEQUENCE</scope>
</reference>
<evidence type="ECO:0000313" key="2">
    <source>
        <dbReference type="EMBL" id="KKL98602.1"/>
    </source>
</evidence>
<evidence type="ECO:0000259" key="1">
    <source>
        <dbReference type="Pfam" id="PF08241"/>
    </source>
</evidence>
<dbReference type="PANTHER" id="PTHR43591">
    <property type="entry name" value="METHYLTRANSFERASE"/>
    <property type="match status" value="1"/>
</dbReference>
<organism evidence="2">
    <name type="scientific">marine sediment metagenome</name>
    <dbReference type="NCBI Taxonomy" id="412755"/>
    <lineage>
        <taxon>unclassified sequences</taxon>
        <taxon>metagenomes</taxon>
        <taxon>ecological metagenomes</taxon>
    </lineage>
</organism>
<dbReference type="GO" id="GO:0008757">
    <property type="term" value="F:S-adenosylmethionine-dependent methyltransferase activity"/>
    <property type="evidence" value="ECO:0007669"/>
    <property type="project" value="InterPro"/>
</dbReference>
<comment type="caution">
    <text evidence="2">The sequence shown here is derived from an EMBL/GenBank/DDBJ whole genome shotgun (WGS) entry which is preliminary data.</text>
</comment>
<gene>
    <name evidence="2" type="ORF">LCGC14_1822800</name>
</gene>
<sequence>MILLDNKEVGKFWDENAENWTKLARLGYDRCRDLINSPAFFKILPDISQLKGLDIGCGEGYNTRIAAKKGAKMTAIDISKVFIKFAKEAEEKEPLGIKYQVASGTEFPFKDNDFDFAIATMSLMDIADNEKALAEAYRVVNFGGFFQFSIIHPCLGEPPSEWIKNEEGKKIGFVVKDYFKRSTGEI</sequence>
<dbReference type="AlphaFoldDB" id="A0A0F9JHW1"/>
<dbReference type="Gene3D" id="3.40.50.150">
    <property type="entry name" value="Vaccinia Virus protein VP39"/>
    <property type="match status" value="1"/>
</dbReference>
<dbReference type="InterPro" id="IPR013216">
    <property type="entry name" value="Methyltransf_11"/>
</dbReference>
<protein>
    <recommendedName>
        <fullName evidence="1">Methyltransferase type 11 domain-containing protein</fullName>
    </recommendedName>
</protein>
<dbReference type="InterPro" id="IPR029063">
    <property type="entry name" value="SAM-dependent_MTases_sf"/>
</dbReference>
<feature type="domain" description="Methyltransferase type 11" evidence="1">
    <location>
        <begin position="53"/>
        <end position="146"/>
    </location>
</feature>
<dbReference type="SUPFAM" id="SSF53335">
    <property type="entry name" value="S-adenosyl-L-methionine-dependent methyltransferases"/>
    <property type="match status" value="1"/>
</dbReference>
<dbReference type="Pfam" id="PF08241">
    <property type="entry name" value="Methyltransf_11"/>
    <property type="match status" value="1"/>
</dbReference>
<dbReference type="CDD" id="cd02440">
    <property type="entry name" value="AdoMet_MTases"/>
    <property type="match status" value="1"/>
</dbReference>
<name>A0A0F9JHW1_9ZZZZ</name>
<proteinExistence type="predicted"/>